<organism evidence="5 6">
    <name type="scientific">Pleurotus eryngii</name>
    <name type="common">Boletus of the steppes</name>
    <dbReference type="NCBI Taxonomy" id="5323"/>
    <lineage>
        <taxon>Eukaryota</taxon>
        <taxon>Fungi</taxon>
        <taxon>Dikarya</taxon>
        <taxon>Basidiomycota</taxon>
        <taxon>Agaricomycotina</taxon>
        <taxon>Agaricomycetes</taxon>
        <taxon>Agaricomycetidae</taxon>
        <taxon>Agaricales</taxon>
        <taxon>Pleurotineae</taxon>
        <taxon>Pleurotaceae</taxon>
        <taxon>Pleurotus</taxon>
    </lineage>
</organism>
<feature type="compositionally biased region" description="Basic residues" evidence="3">
    <location>
        <begin position="205"/>
        <end position="220"/>
    </location>
</feature>
<keyword evidence="1" id="KW-0507">mRNA processing</keyword>
<feature type="non-terminal residue" evidence="5">
    <location>
        <position position="1"/>
    </location>
</feature>
<dbReference type="OrthoDB" id="2961286at2759"/>
<dbReference type="GO" id="GO:0003676">
    <property type="term" value="F:nucleic acid binding"/>
    <property type="evidence" value="ECO:0007669"/>
    <property type="project" value="InterPro"/>
</dbReference>
<evidence type="ECO:0000256" key="3">
    <source>
        <dbReference type="SAM" id="MobiDB-lite"/>
    </source>
</evidence>
<dbReference type="GO" id="GO:0006397">
    <property type="term" value="P:mRNA processing"/>
    <property type="evidence" value="ECO:0007669"/>
    <property type="project" value="UniProtKB-KW"/>
</dbReference>
<dbReference type="SUPFAM" id="SSF57756">
    <property type="entry name" value="Retrovirus zinc finger-like domains"/>
    <property type="match status" value="1"/>
</dbReference>
<dbReference type="CDD" id="cd00303">
    <property type="entry name" value="retropepsin_like"/>
    <property type="match status" value="1"/>
</dbReference>
<gene>
    <name evidence="5" type="ORF">BDN71DRAFT_1359158</name>
</gene>
<dbReference type="Gene3D" id="2.40.70.10">
    <property type="entry name" value="Acid Proteases"/>
    <property type="match status" value="1"/>
</dbReference>
<proteinExistence type="predicted"/>
<name>A0A9P5ZGP0_PLEER</name>
<evidence type="ECO:0000259" key="4">
    <source>
        <dbReference type="PROSITE" id="PS50158"/>
    </source>
</evidence>
<keyword evidence="2" id="KW-0863">Zinc-finger</keyword>
<sequence length="703" mass="79545">IDYCSRSVRLFIESLPSYQNGHWAQLEKDVLKYYDADLDETRYIPDQLAELAEEWQQIKINDLATWKSYQREFHTKAGWLLSKDKVTKEMEAGYFWQGIHRKFRQDIEIRLFASNPTLTPKKAYPIDLVSSIAERLLERNRFEYSLMGVNNERPDWYTQTESDDSDDESTDSERYRKAKKHRAYRKSHSRAFKKDESDSEVENKKKSKSSKSRRHNHSSKSRKDTNNQDEVEQLISQMSHMDIADPGYAVVYYKATKLDPMVGNIMSAPAPSHTISRRPAQTNRVSFVDQSQNYNSPARPPTPVNARPPTLTGGNAEPLKCYVCGELGHAIRSCPKATELFRTGTIIRDGNGKIALRNGTVLSFGPNDPLVNVLKRMQPPLQSHFVAVDSDEYFSEDYLDDNDLDESYQVQSTEVYPVQRPERRTTSIRRQSNDSPIVPPTVNKENTITSRTRQPTINHSKPQTTFRPANLPVLKPIDVRAPRVRPSPVDDVTMKDQTQNSTTSLNSKPTIPDQQRQKPVPRQSELSNQASVPGIIKDLLEIPVSLRLKELLGISKDLSHAKTHLVGLNPSASTAQVHYQNGNSQTSSNLIYTQWSCDGSTTAIESIIDTGSQINIINSALVTDFIRSPIEADTKKQIIVASSGAKELKGLIRGVSLRNGDIETFADFYIGEGVPFQVLLGRPWQVENKVSIEQRDTGAYLVF</sequence>
<reference evidence="5" key="1">
    <citation type="submission" date="2020-11" db="EMBL/GenBank/DDBJ databases">
        <authorList>
            <consortium name="DOE Joint Genome Institute"/>
            <person name="Ahrendt S."/>
            <person name="Riley R."/>
            <person name="Andreopoulos W."/>
            <person name="Labutti K."/>
            <person name="Pangilinan J."/>
            <person name="Ruiz-Duenas F.J."/>
            <person name="Barrasa J.M."/>
            <person name="Sanchez-Garcia M."/>
            <person name="Camarero S."/>
            <person name="Miyauchi S."/>
            <person name="Serrano A."/>
            <person name="Linde D."/>
            <person name="Babiker R."/>
            <person name="Drula E."/>
            <person name="Ayuso-Fernandez I."/>
            <person name="Pacheco R."/>
            <person name="Padilla G."/>
            <person name="Ferreira P."/>
            <person name="Barriuso J."/>
            <person name="Kellner H."/>
            <person name="Castanera R."/>
            <person name="Alfaro M."/>
            <person name="Ramirez L."/>
            <person name="Pisabarro A.G."/>
            <person name="Kuo A."/>
            <person name="Tritt A."/>
            <person name="Lipzen A."/>
            <person name="He G."/>
            <person name="Yan M."/>
            <person name="Ng V."/>
            <person name="Cullen D."/>
            <person name="Martin F."/>
            <person name="Rosso M.-N."/>
            <person name="Henrissat B."/>
            <person name="Hibbett D."/>
            <person name="Martinez A.T."/>
            <person name="Grigoriev I.V."/>
        </authorList>
    </citation>
    <scope>NUCLEOTIDE SEQUENCE</scope>
    <source>
        <strain evidence="5">ATCC 90797</strain>
    </source>
</reference>
<feature type="compositionally biased region" description="Basic and acidic residues" evidence="3">
    <location>
        <begin position="192"/>
        <end position="204"/>
    </location>
</feature>
<dbReference type="InterPro" id="IPR021109">
    <property type="entry name" value="Peptidase_aspartic_dom_sf"/>
</dbReference>
<keyword evidence="2" id="KW-0862">Zinc</keyword>
<evidence type="ECO:0000313" key="6">
    <source>
        <dbReference type="Proteomes" id="UP000807025"/>
    </source>
</evidence>
<evidence type="ECO:0000256" key="2">
    <source>
        <dbReference type="PROSITE-ProRule" id="PRU00047"/>
    </source>
</evidence>
<keyword evidence="6" id="KW-1185">Reference proteome</keyword>
<feature type="domain" description="CCHC-type" evidence="4">
    <location>
        <begin position="320"/>
        <end position="336"/>
    </location>
</feature>
<comment type="caution">
    <text evidence="5">The sequence shown here is derived from an EMBL/GenBank/DDBJ whole genome shotgun (WGS) entry which is preliminary data.</text>
</comment>
<dbReference type="InterPro" id="IPR036875">
    <property type="entry name" value="Znf_CCHC_sf"/>
</dbReference>
<dbReference type="AlphaFoldDB" id="A0A9P5ZGP0"/>
<evidence type="ECO:0000256" key="1">
    <source>
        <dbReference type="ARBA" id="ARBA00022664"/>
    </source>
</evidence>
<feature type="region of interest" description="Disordered" evidence="3">
    <location>
        <begin position="417"/>
        <end position="529"/>
    </location>
</feature>
<accession>A0A9P5ZGP0</accession>
<dbReference type="Proteomes" id="UP000807025">
    <property type="component" value="Unassembled WGS sequence"/>
</dbReference>
<feature type="compositionally biased region" description="Polar residues" evidence="3">
    <location>
        <begin position="443"/>
        <end position="467"/>
    </location>
</feature>
<dbReference type="SMART" id="SM00343">
    <property type="entry name" value="ZnF_C2HC"/>
    <property type="match status" value="1"/>
</dbReference>
<feature type="compositionally biased region" description="Basic residues" evidence="3">
    <location>
        <begin position="176"/>
        <end position="191"/>
    </location>
</feature>
<feature type="compositionally biased region" description="Acidic residues" evidence="3">
    <location>
        <begin position="161"/>
        <end position="170"/>
    </location>
</feature>
<feature type="region of interest" description="Disordered" evidence="3">
    <location>
        <begin position="292"/>
        <end position="311"/>
    </location>
</feature>
<feature type="non-terminal residue" evidence="5">
    <location>
        <position position="703"/>
    </location>
</feature>
<feature type="region of interest" description="Disordered" evidence="3">
    <location>
        <begin position="154"/>
        <end position="229"/>
    </location>
</feature>
<keyword evidence="2" id="KW-0479">Metal-binding</keyword>
<feature type="compositionally biased region" description="Polar residues" evidence="3">
    <location>
        <begin position="495"/>
        <end position="514"/>
    </location>
</feature>
<evidence type="ECO:0000313" key="5">
    <source>
        <dbReference type="EMBL" id="KAF9486770.1"/>
    </source>
</evidence>
<dbReference type="InterPro" id="IPR001878">
    <property type="entry name" value="Znf_CCHC"/>
</dbReference>
<dbReference type="PROSITE" id="PS50158">
    <property type="entry name" value="ZF_CCHC"/>
    <property type="match status" value="1"/>
</dbReference>
<dbReference type="EMBL" id="MU154941">
    <property type="protein sequence ID" value="KAF9486770.1"/>
    <property type="molecule type" value="Genomic_DNA"/>
</dbReference>
<protein>
    <recommendedName>
        <fullName evidence="4">CCHC-type domain-containing protein</fullName>
    </recommendedName>
</protein>
<dbReference type="GO" id="GO:0008270">
    <property type="term" value="F:zinc ion binding"/>
    <property type="evidence" value="ECO:0007669"/>
    <property type="project" value="UniProtKB-KW"/>
</dbReference>